<accession>A0A9P9YAV4</accession>
<dbReference type="EMBL" id="JAMKOV010000124">
    <property type="protein sequence ID" value="KAI8033556.1"/>
    <property type="molecule type" value="Genomic_DNA"/>
</dbReference>
<dbReference type="Pfam" id="PF00498">
    <property type="entry name" value="FHA"/>
    <property type="match status" value="1"/>
</dbReference>
<feature type="region of interest" description="Disordered" evidence="2">
    <location>
        <begin position="1"/>
        <end position="62"/>
    </location>
</feature>
<sequence>MVLVSNEGHTNKNDDQKPSPTSPPPAPAAVGAAALSKGVLTDSSAALSETTKPTIGGGEETTLKQNNSQLTANMESAKKLEQDQLFHAMEKDGTDEEANENQENNNFQLCDSHTNTLQGAYNPDHRATAQVPSAVLQQVLHMTSVLNANNGGVGMGVTNAGNLYSSLGALNKSVSHRQSEMDCGTLLVAPLAPTATAELDVKSASAPCTGDAKIILECEAKSHKFETRTILLQPNQDCKVGRLIAKSKANEGNAVFDCKVLSRNHAILWFTPDGRFWVKDTKSSNGTFINDNKLGNDPAELHYGDTVKFGVEVIENSRQEVHGCIIARVTLFLPDGREAISIEADQMLLTGPNRISFDEVQRLNCFLQEASQREKTLKAKLSSLQGILESTRKNSAMCWQSMITEDQLLHKINLLEKKLQMLEKNVPENALRNEVVKLLEDKTSYQLTAKEALRKVYQERCDAMQTLSKMELALSSSENECCILRAQVASSKQTLQDFNVRLEQLQQEYIEYKQESLRQQQEAKKQEERSLELVKEKMSSQNRELEKLRLQVSRLQKSVGEYDSEQKLEEQSVLKQLDAIICDDDEYEIDEVEDDNKEPQSFGDDILGESQDVMIGIHEQKSQQNMNKELKMTDLDLKKVIRKSSVIKLLKNSDLNKGEDGSAVMRAIFNDDEEDSESELNEAKKKLDAQASDDAAELSMGITRDPKETLRYELIHNAPRHVLPNGNAEPCANPDACCLSVCNLENQKTMADIDENLCSPPDLPTEQAIEMLQEECDTYKEKTARLTSEIHVMQEQMILLKNQLEQETANGNLQKNRVENSAQRQNSGQDDNQASTEHVWNEDITAINNLQMEREEELIAYKERLEDSESSNMQLRYEISHLKHQLTTPGNQVLLHRVLPIGCIAIAVLIYLISNRI</sequence>
<feature type="coiled-coil region" evidence="1">
    <location>
        <begin position="488"/>
        <end position="565"/>
    </location>
</feature>
<evidence type="ECO:0000259" key="4">
    <source>
        <dbReference type="PROSITE" id="PS50006"/>
    </source>
</evidence>
<keyword evidence="3" id="KW-1133">Transmembrane helix</keyword>
<feature type="transmembrane region" description="Helical" evidence="3">
    <location>
        <begin position="894"/>
        <end position="913"/>
    </location>
</feature>
<keyword evidence="3" id="KW-0472">Membrane</keyword>
<dbReference type="SMART" id="SM00240">
    <property type="entry name" value="FHA"/>
    <property type="match status" value="1"/>
</dbReference>
<feature type="region of interest" description="Disordered" evidence="2">
    <location>
        <begin position="672"/>
        <end position="703"/>
    </location>
</feature>
<dbReference type="PANTHER" id="PTHR15715:SF37">
    <property type="entry name" value="LD47843P"/>
    <property type="match status" value="1"/>
</dbReference>
<evidence type="ECO:0000256" key="3">
    <source>
        <dbReference type="SAM" id="Phobius"/>
    </source>
</evidence>
<dbReference type="Proteomes" id="UP001059596">
    <property type="component" value="Unassembled WGS sequence"/>
</dbReference>
<protein>
    <recommendedName>
        <fullName evidence="4">FHA domain-containing protein</fullName>
    </recommendedName>
</protein>
<dbReference type="InterPro" id="IPR008984">
    <property type="entry name" value="SMAD_FHA_dom_sf"/>
</dbReference>
<dbReference type="PROSITE" id="PS50006">
    <property type="entry name" value="FHA_DOMAIN"/>
    <property type="match status" value="1"/>
</dbReference>
<dbReference type="PANTHER" id="PTHR15715">
    <property type="entry name" value="CENTROSOMAL PROTEIN OF 170 KDA"/>
    <property type="match status" value="1"/>
</dbReference>
<dbReference type="OrthoDB" id="687730at2759"/>
<evidence type="ECO:0000313" key="5">
    <source>
        <dbReference type="EMBL" id="KAI8033556.1"/>
    </source>
</evidence>
<dbReference type="SUPFAM" id="SSF49879">
    <property type="entry name" value="SMAD/FHA domain"/>
    <property type="match status" value="1"/>
</dbReference>
<reference evidence="5" key="1">
    <citation type="journal article" date="2023" name="Genome Biol. Evol.">
        <title>Long-read-based Genome Assembly of Drosophila gunungcola Reveals Fewer Chemosensory Genes in Flower-breeding Species.</title>
        <authorList>
            <person name="Negi A."/>
            <person name="Liao B.Y."/>
            <person name="Yeh S.D."/>
        </authorList>
    </citation>
    <scope>NUCLEOTIDE SEQUENCE</scope>
    <source>
        <strain evidence="5">Sukarami</strain>
    </source>
</reference>
<dbReference type="AlphaFoldDB" id="A0A9P9YAV4"/>
<keyword evidence="3" id="KW-0812">Transmembrane</keyword>
<keyword evidence="6" id="KW-1185">Reference proteome</keyword>
<dbReference type="InterPro" id="IPR051176">
    <property type="entry name" value="Cent_Immune-Sig_Mod"/>
</dbReference>
<dbReference type="Gene3D" id="2.60.200.20">
    <property type="match status" value="1"/>
</dbReference>
<feature type="coiled-coil region" evidence="1">
    <location>
        <begin position="769"/>
        <end position="810"/>
    </location>
</feature>
<comment type="caution">
    <text evidence="5">The sequence shown here is derived from an EMBL/GenBank/DDBJ whole genome shotgun (WGS) entry which is preliminary data.</text>
</comment>
<dbReference type="InterPro" id="IPR000253">
    <property type="entry name" value="FHA_dom"/>
</dbReference>
<proteinExistence type="predicted"/>
<name>A0A9P9YAV4_9MUSC</name>
<feature type="domain" description="FHA" evidence="4">
    <location>
        <begin position="238"/>
        <end position="294"/>
    </location>
</feature>
<dbReference type="CDD" id="cd22679">
    <property type="entry name" value="FHA_SLMAP"/>
    <property type="match status" value="1"/>
</dbReference>
<evidence type="ECO:0000313" key="6">
    <source>
        <dbReference type="Proteomes" id="UP001059596"/>
    </source>
</evidence>
<gene>
    <name evidence="5" type="ORF">M5D96_013684</name>
</gene>
<evidence type="ECO:0000256" key="1">
    <source>
        <dbReference type="SAM" id="Coils"/>
    </source>
</evidence>
<feature type="compositionally biased region" description="Polar residues" evidence="2">
    <location>
        <begin position="41"/>
        <end position="53"/>
    </location>
</feature>
<organism evidence="5 6">
    <name type="scientific">Drosophila gunungcola</name>
    <name type="common">fruit fly</name>
    <dbReference type="NCBI Taxonomy" id="103775"/>
    <lineage>
        <taxon>Eukaryota</taxon>
        <taxon>Metazoa</taxon>
        <taxon>Ecdysozoa</taxon>
        <taxon>Arthropoda</taxon>
        <taxon>Hexapoda</taxon>
        <taxon>Insecta</taxon>
        <taxon>Pterygota</taxon>
        <taxon>Neoptera</taxon>
        <taxon>Endopterygota</taxon>
        <taxon>Diptera</taxon>
        <taxon>Brachycera</taxon>
        <taxon>Muscomorpha</taxon>
        <taxon>Ephydroidea</taxon>
        <taxon>Drosophilidae</taxon>
        <taxon>Drosophila</taxon>
        <taxon>Sophophora</taxon>
    </lineage>
</organism>
<keyword evidence="1" id="KW-0175">Coiled coil</keyword>
<evidence type="ECO:0000256" key="2">
    <source>
        <dbReference type="SAM" id="MobiDB-lite"/>
    </source>
</evidence>